<comment type="caution">
    <text evidence="1">The sequence shown here is derived from an EMBL/GenBank/DDBJ whole genome shotgun (WGS) entry which is preliminary data.</text>
</comment>
<name>A0A2W7RSY2_9BACT</name>
<gene>
    <name evidence="1" type="ORF">LV84_01615</name>
</gene>
<organism evidence="1 2">
    <name type="scientific">Algoriphagus ratkowskyi</name>
    <dbReference type="NCBI Taxonomy" id="57028"/>
    <lineage>
        <taxon>Bacteria</taxon>
        <taxon>Pseudomonadati</taxon>
        <taxon>Bacteroidota</taxon>
        <taxon>Cytophagia</taxon>
        <taxon>Cytophagales</taxon>
        <taxon>Cyclobacteriaceae</taxon>
        <taxon>Algoriphagus</taxon>
    </lineage>
</organism>
<protein>
    <submittedName>
        <fullName evidence="1">Uncharacterized protein</fullName>
    </submittedName>
</protein>
<accession>A0A2W7RSY2</accession>
<evidence type="ECO:0000313" key="2">
    <source>
        <dbReference type="Proteomes" id="UP000249115"/>
    </source>
</evidence>
<dbReference type="Proteomes" id="UP000249115">
    <property type="component" value="Unassembled WGS sequence"/>
</dbReference>
<reference evidence="1 2" key="1">
    <citation type="submission" date="2018-06" db="EMBL/GenBank/DDBJ databases">
        <title>Genomic Encyclopedia of Archaeal and Bacterial Type Strains, Phase II (KMG-II): from individual species to whole genera.</title>
        <authorList>
            <person name="Goeker M."/>
        </authorList>
    </citation>
    <scope>NUCLEOTIDE SEQUENCE [LARGE SCALE GENOMIC DNA]</scope>
    <source>
        <strain evidence="1 2">DSM 22686</strain>
    </source>
</reference>
<dbReference type="AlphaFoldDB" id="A0A2W7RSY2"/>
<sequence>MNSGSAGKLPFYSVPPVANLSHTLITQIGYQRSRNEIFILKGEIIFIKI</sequence>
<dbReference type="EMBL" id="QKZU01000005">
    <property type="protein sequence ID" value="PZX58407.1"/>
    <property type="molecule type" value="Genomic_DNA"/>
</dbReference>
<proteinExistence type="predicted"/>
<evidence type="ECO:0000313" key="1">
    <source>
        <dbReference type="EMBL" id="PZX58407.1"/>
    </source>
</evidence>